<accession>A0A917VI01</accession>
<protein>
    <submittedName>
        <fullName evidence="4">Chitin-binding protein</fullName>
    </submittedName>
</protein>
<feature type="chain" id="PRO_5036788276" evidence="2">
    <location>
        <begin position="37"/>
        <end position="223"/>
    </location>
</feature>
<feature type="domain" description="Chitin-binding type-4" evidence="3">
    <location>
        <begin position="37"/>
        <end position="219"/>
    </location>
</feature>
<dbReference type="InterPro" id="IPR014756">
    <property type="entry name" value="Ig_E-set"/>
</dbReference>
<dbReference type="Gene3D" id="2.70.50.50">
    <property type="entry name" value="chitin-binding protein cbp21"/>
    <property type="match status" value="1"/>
</dbReference>
<keyword evidence="1 2" id="KW-0732">Signal</keyword>
<evidence type="ECO:0000313" key="4">
    <source>
        <dbReference type="EMBL" id="GGK80397.1"/>
    </source>
</evidence>
<evidence type="ECO:0000259" key="3">
    <source>
        <dbReference type="Pfam" id="PF03067"/>
    </source>
</evidence>
<keyword evidence="5" id="KW-1185">Reference proteome</keyword>
<sequence>MPQRQASLTRRWAVRAAALTTALVACLATWVTPAFAHGAVGDPANRNYSCQQRWGNDFQNPAMAQQDPMCWQAWQDNPLAMWNYMSLYRNGLAGQFSARIPDGQICSGGRAEGGLYKSMDTVGAWKTTDIGNSFTVKVNDQASHGADYLLVYVTRQGFDPTTQAIKWSDLQLITKTGRYSPGSSYTANVSTSGHTGRAVVLTIWQASHMDQAFFFCSDVNFVR</sequence>
<dbReference type="RefSeq" id="WP_189163034.1">
    <property type="nucleotide sequence ID" value="NZ_BMNT01000011.1"/>
</dbReference>
<dbReference type="AlphaFoldDB" id="A0A917VI01"/>
<evidence type="ECO:0000313" key="5">
    <source>
        <dbReference type="Proteomes" id="UP000645217"/>
    </source>
</evidence>
<reference evidence="4" key="1">
    <citation type="journal article" date="2014" name="Int. J. Syst. Evol. Microbiol.">
        <title>Complete genome sequence of Corynebacterium casei LMG S-19264T (=DSM 44701T), isolated from a smear-ripened cheese.</title>
        <authorList>
            <consortium name="US DOE Joint Genome Institute (JGI-PGF)"/>
            <person name="Walter F."/>
            <person name="Albersmeier A."/>
            <person name="Kalinowski J."/>
            <person name="Ruckert C."/>
        </authorList>
    </citation>
    <scope>NUCLEOTIDE SEQUENCE</scope>
    <source>
        <strain evidence="4">JCM 13064</strain>
    </source>
</reference>
<dbReference type="CDD" id="cd21177">
    <property type="entry name" value="LPMO_AA10"/>
    <property type="match status" value="1"/>
</dbReference>
<dbReference type="InterPro" id="IPR006311">
    <property type="entry name" value="TAT_signal"/>
</dbReference>
<dbReference type="InterPro" id="IPR051024">
    <property type="entry name" value="GlcNAc_Chitin_IntDeg"/>
</dbReference>
<dbReference type="PANTHER" id="PTHR34823:SF1">
    <property type="entry name" value="CHITIN-BINDING TYPE-4 DOMAIN-CONTAINING PROTEIN"/>
    <property type="match status" value="1"/>
</dbReference>
<evidence type="ECO:0000256" key="1">
    <source>
        <dbReference type="ARBA" id="ARBA00022729"/>
    </source>
</evidence>
<dbReference type="Proteomes" id="UP000645217">
    <property type="component" value="Unassembled WGS sequence"/>
</dbReference>
<evidence type="ECO:0000256" key="2">
    <source>
        <dbReference type="SAM" id="SignalP"/>
    </source>
</evidence>
<dbReference type="PROSITE" id="PS51257">
    <property type="entry name" value="PROKAR_LIPOPROTEIN"/>
    <property type="match status" value="1"/>
</dbReference>
<organism evidence="4 5">
    <name type="scientific">Sphaerisporangium melleum</name>
    <dbReference type="NCBI Taxonomy" id="321316"/>
    <lineage>
        <taxon>Bacteria</taxon>
        <taxon>Bacillati</taxon>
        <taxon>Actinomycetota</taxon>
        <taxon>Actinomycetes</taxon>
        <taxon>Streptosporangiales</taxon>
        <taxon>Streptosporangiaceae</taxon>
        <taxon>Sphaerisporangium</taxon>
    </lineage>
</organism>
<proteinExistence type="predicted"/>
<dbReference type="Pfam" id="PF03067">
    <property type="entry name" value="LPMO_10"/>
    <property type="match status" value="1"/>
</dbReference>
<dbReference type="EMBL" id="BMNT01000011">
    <property type="protein sequence ID" value="GGK80397.1"/>
    <property type="molecule type" value="Genomic_DNA"/>
</dbReference>
<reference evidence="4" key="2">
    <citation type="submission" date="2020-09" db="EMBL/GenBank/DDBJ databases">
        <authorList>
            <person name="Sun Q."/>
            <person name="Ohkuma M."/>
        </authorList>
    </citation>
    <scope>NUCLEOTIDE SEQUENCE</scope>
    <source>
        <strain evidence="4">JCM 13064</strain>
    </source>
</reference>
<dbReference type="PROSITE" id="PS51318">
    <property type="entry name" value="TAT"/>
    <property type="match status" value="1"/>
</dbReference>
<gene>
    <name evidence="4" type="ORF">GCM10007964_23810</name>
</gene>
<dbReference type="SUPFAM" id="SSF81296">
    <property type="entry name" value="E set domains"/>
    <property type="match status" value="1"/>
</dbReference>
<name>A0A917VI01_9ACTN</name>
<feature type="signal peptide" evidence="2">
    <location>
        <begin position="1"/>
        <end position="36"/>
    </location>
</feature>
<dbReference type="InterPro" id="IPR004302">
    <property type="entry name" value="Cellulose/chitin-bd_N"/>
</dbReference>
<comment type="caution">
    <text evidence="4">The sequence shown here is derived from an EMBL/GenBank/DDBJ whole genome shotgun (WGS) entry which is preliminary data.</text>
</comment>
<dbReference type="PANTHER" id="PTHR34823">
    <property type="entry name" value="GLCNAC-BINDING PROTEIN A"/>
    <property type="match status" value="1"/>
</dbReference>